<dbReference type="Proteomes" id="UP000239001">
    <property type="component" value="Unassembled WGS sequence"/>
</dbReference>
<accession>A0A2T1LS50</accession>
<dbReference type="Pfam" id="PF17746">
    <property type="entry name" value="SfsA_N"/>
    <property type="match status" value="1"/>
</dbReference>
<dbReference type="NCBIfam" id="TIGR00230">
    <property type="entry name" value="sfsA"/>
    <property type="match status" value="1"/>
</dbReference>
<gene>
    <name evidence="1" type="primary">sfsA</name>
    <name evidence="4" type="ORF">C7H19_21800</name>
</gene>
<comment type="caution">
    <text evidence="4">The sequence shown here is derived from an EMBL/GenBank/DDBJ whole genome shotgun (WGS) entry which is preliminary data.</text>
</comment>
<dbReference type="CDD" id="cd22359">
    <property type="entry name" value="SfsA-like_bacterial"/>
    <property type="match status" value="1"/>
</dbReference>
<dbReference type="Gene3D" id="3.40.1350.60">
    <property type="match status" value="1"/>
</dbReference>
<dbReference type="PANTHER" id="PTHR30545">
    <property type="entry name" value="SUGAR FERMENTATION STIMULATION PROTEIN A"/>
    <property type="match status" value="1"/>
</dbReference>
<organism evidence="4 5">
    <name type="scientific">Aphanothece hegewaldii CCALA 016</name>
    <dbReference type="NCBI Taxonomy" id="2107694"/>
    <lineage>
        <taxon>Bacteria</taxon>
        <taxon>Bacillati</taxon>
        <taxon>Cyanobacteriota</taxon>
        <taxon>Cyanophyceae</taxon>
        <taxon>Oscillatoriophycideae</taxon>
        <taxon>Chroococcales</taxon>
        <taxon>Aphanothecaceae</taxon>
        <taxon>Aphanothece</taxon>
    </lineage>
</organism>
<evidence type="ECO:0000313" key="5">
    <source>
        <dbReference type="Proteomes" id="UP000239001"/>
    </source>
</evidence>
<proteinExistence type="inferred from homology"/>
<dbReference type="InterPro" id="IPR040452">
    <property type="entry name" value="SfsA_C"/>
</dbReference>
<feature type="domain" description="SfsA N-terminal OB" evidence="3">
    <location>
        <begin position="18"/>
        <end position="84"/>
    </location>
</feature>
<comment type="similarity">
    <text evidence="1">Belongs to the SfsA family.</text>
</comment>
<dbReference type="OrthoDB" id="9802365at2"/>
<dbReference type="EMBL" id="PXOH01000038">
    <property type="protein sequence ID" value="PSF32266.1"/>
    <property type="molecule type" value="Genomic_DNA"/>
</dbReference>
<dbReference type="RefSeq" id="WP_106459025.1">
    <property type="nucleotide sequence ID" value="NZ_PXOH01000038.1"/>
</dbReference>
<dbReference type="PANTHER" id="PTHR30545:SF2">
    <property type="entry name" value="SUGAR FERMENTATION STIMULATION PROTEIN A"/>
    <property type="match status" value="1"/>
</dbReference>
<evidence type="ECO:0000259" key="2">
    <source>
        <dbReference type="Pfam" id="PF03749"/>
    </source>
</evidence>
<dbReference type="InterPro" id="IPR005224">
    <property type="entry name" value="SfsA"/>
</dbReference>
<reference evidence="4 5" key="1">
    <citation type="submission" date="2018-03" db="EMBL/GenBank/DDBJ databases">
        <title>The ancient ancestry and fast evolution of plastids.</title>
        <authorList>
            <person name="Moore K.R."/>
            <person name="Magnabosco C."/>
            <person name="Momper L."/>
            <person name="Gold D.A."/>
            <person name="Bosak T."/>
            <person name="Fournier G.P."/>
        </authorList>
    </citation>
    <scope>NUCLEOTIDE SEQUENCE [LARGE SCALE GENOMIC DNA]</scope>
    <source>
        <strain evidence="4 5">CCALA 016</strain>
    </source>
</reference>
<dbReference type="Pfam" id="PF03749">
    <property type="entry name" value="SfsA"/>
    <property type="match status" value="1"/>
</dbReference>
<keyword evidence="5" id="KW-1185">Reference proteome</keyword>
<dbReference type="Gene3D" id="2.40.50.580">
    <property type="match status" value="1"/>
</dbReference>
<dbReference type="GO" id="GO:0003677">
    <property type="term" value="F:DNA binding"/>
    <property type="evidence" value="ECO:0007669"/>
    <property type="project" value="InterPro"/>
</dbReference>
<dbReference type="HAMAP" id="MF_00095">
    <property type="entry name" value="SfsA"/>
    <property type="match status" value="1"/>
</dbReference>
<feature type="domain" description="Sugar fermentation stimulation protein C-terminal" evidence="2">
    <location>
        <begin position="88"/>
        <end position="229"/>
    </location>
</feature>
<sequence>MITDFIYPFPPLITGRLIKRYKRFFADIELETGEIITAHCPNTGPMTGVSTLFSLVQVSQQNNPKRKLKYTWETIQVNQTWVGINTALPNKIIKIMLEKRLLSNCLGEYDYIYSEVAYGKEKKSRIDFLLTSDNPLVKPIYIEIKNTTLTDGKVAVFPDTVTTRGQKHLQELMDLVPNAQPIMLYFINRSDCRQFAPGDLTDSFYSQLFREAITKGVQVLPCRFEVAPQGIRYLGIAEYLLYQPSFKPL</sequence>
<evidence type="ECO:0000259" key="3">
    <source>
        <dbReference type="Pfam" id="PF17746"/>
    </source>
</evidence>
<name>A0A2T1LS50_9CHRO</name>
<dbReference type="InterPro" id="IPR041465">
    <property type="entry name" value="SfsA_N"/>
</dbReference>
<evidence type="ECO:0000256" key="1">
    <source>
        <dbReference type="HAMAP-Rule" id="MF_00095"/>
    </source>
</evidence>
<protein>
    <recommendedName>
        <fullName evidence="1">Sugar fermentation stimulation protein homolog</fullName>
    </recommendedName>
</protein>
<evidence type="ECO:0000313" key="4">
    <source>
        <dbReference type="EMBL" id="PSF32266.1"/>
    </source>
</evidence>
<reference evidence="4 5" key="2">
    <citation type="submission" date="2018-03" db="EMBL/GenBank/DDBJ databases">
        <authorList>
            <person name="Keele B.F."/>
        </authorList>
    </citation>
    <scope>NUCLEOTIDE SEQUENCE [LARGE SCALE GENOMIC DNA]</scope>
    <source>
        <strain evidence="4 5">CCALA 016</strain>
    </source>
</reference>
<dbReference type="AlphaFoldDB" id="A0A2T1LS50"/>